<proteinExistence type="inferred from homology"/>
<organism evidence="12 13">
    <name type="scientific">Spelaeicoccus albus</name>
    <dbReference type="NCBI Taxonomy" id="1280376"/>
    <lineage>
        <taxon>Bacteria</taxon>
        <taxon>Bacillati</taxon>
        <taxon>Actinomycetota</taxon>
        <taxon>Actinomycetes</taxon>
        <taxon>Micrococcales</taxon>
        <taxon>Brevibacteriaceae</taxon>
        <taxon>Spelaeicoccus</taxon>
    </lineage>
</organism>
<evidence type="ECO:0000256" key="5">
    <source>
        <dbReference type="ARBA" id="ARBA00022475"/>
    </source>
</evidence>
<feature type="transmembrane region" description="Helical" evidence="10">
    <location>
        <begin position="328"/>
        <end position="351"/>
    </location>
</feature>
<feature type="transmembrane region" description="Helical" evidence="10">
    <location>
        <begin position="255"/>
        <end position="276"/>
    </location>
</feature>
<evidence type="ECO:0000256" key="1">
    <source>
        <dbReference type="ARBA" id="ARBA00004651"/>
    </source>
</evidence>
<dbReference type="Proteomes" id="UP000539111">
    <property type="component" value="Unassembled WGS sequence"/>
</dbReference>
<dbReference type="GO" id="GO:0005886">
    <property type="term" value="C:plasma membrane"/>
    <property type="evidence" value="ECO:0007669"/>
    <property type="project" value="UniProtKB-SubCell"/>
</dbReference>
<dbReference type="PANTHER" id="PTHR43302:SF5">
    <property type="entry name" value="TRANSPORTER ARSB-RELATED"/>
    <property type="match status" value="1"/>
</dbReference>
<feature type="transmembrane region" description="Helical" evidence="10">
    <location>
        <begin position="296"/>
        <end position="316"/>
    </location>
</feature>
<evidence type="ECO:0000256" key="6">
    <source>
        <dbReference type="ARBA" id="ARBA00022692"/>
    </source>
</evidence>
<evidence type="ECO:0000256" key="4">
    <source>
        <dbReference type="ARBA" id="ARBA00022448"/>
    </source>
</evidence>
<feature type="transmembrane region" description="Helical" evidence="10">
    <location>
        <begin position="204"/>
        <end position="220"/>
    </location>
</feature>
<dbReference type="RefSeq" id="WP_237248891.1">
    <property type="nucleotide sequence ID" value="NZ_JACBZP010000001.1"/>
</dbReference>
<evidence type="ECO:0000256" key="7">
    <source>
        <dbReference type="ARBA" id="ARBA00022849"/>
    </source>
</evidence>
<dbReference type="EMBL" id="JACBZP010000001">
    <property type="protein sequence ID" value="NYI69358.1"/>
    <property type="molecule type" value="Genomic_DNA"/>
</dbReference>
<comment type="similarity">
    <text evidence="3">Belongs to the CitM (TC 2.A.11) transporter family.</text>
</comment>
<evidence type="ECO:0000256" key="9">
    <source>
        <dbReference type="ARBA" id="ARBA00023136"/>
    </source>
</evidence>
<accession>A0A7Z0D5T2</accession>
<feature type="transmembrane region" description="Helical" evidence="10">
    <location>
        <begin position="81"/>
        <end position="114"/>
    </location>
</feature>
<keyword evidence="4" id="KW-0813">Transport</keyword>
<gene>
    <name evidence="12" type="ORF">BJY26_003664</name>
</gene>
<evidence type="ECO:0000256" key="10">
    <source>
        <dbReference type="SAM" id="Phobius"/>
    </source>
</evidence>
<name>A0A7Z0D5T2_9MICO</name>
<evidence type="ECO:0000313" key="12">
    <source>
        <dbReference type="EMBL" id="NYI69358.1"/>
    </source>
</evidence>
<evidence type="ECO:0000256" key="8">
    <source>
        <dbReference type="ARBA" id="ARBA00022989"/>
    </source>
</evidence>
<keyword evidence="8 10" id="KW-1133">Transmembrane helix</keyword>
<comment type="similarity">
    <text evidence="2">Belongs to the ArsB family.</text>
</comment>
<feature type="transmembrane region" description="Helical" evidence="10">
    <location>
        <begin position="13"/>
        <end position="29"/>
    </location>
</feature>
<feature type="transmembrane region" description="Helical" evidence="10">
    <location>
        <begin position="366"/>
        <end position="388"/>
    </location>
</feature>
<sequence>MALQWPGRQLARWLAWWLLGVLVVVTGVLPPDDFAALAWRVGPILGFVASITVVVELATSAGLFDVVGDRIAAWGRHTGWLIWLLVVGAATVSTAFLSLDTTAVVLTPIVVLLARKASMSPLPFALTTVWLANTASVLLPVSNVTNLLAWHRWPVHPIGFAGAMWAPFVVGVALPAALVWLLYRRRLAHRYSPPPRHVAADKPLLVTSGTVVAALLPALVSGVPVWIPSTAAAVLLTAAFAVRRPGTLRPALIPWRAVSIAAVLFIVVQAAAAHGLTTAVLTLAGTGNGYPELLRLAGVAALAANVVNNLPAYLALEPAAGTPIRLGALLIGVNLGAIVTPWASLAVLLWHERVASLGVRMSWRRYSLVGLGLTVVLVPAAVGALWLAHGLPG</sequence>
<dbReference type="GO" id="GO:0015105">
    <property type="term" value="F:arsenite transmembrane transporter activity"/>
    <property type="evidence" value="ECO:0007669"/>
    <property type="project" value="InterPro"/>
</dbReference>
<evidence type="ECO:0000256" key="2">
    <source>
        <dbReference type="ARBA" id="ARBA00006433"/>
    </source>
</evidence>
<feature type="transmembrane region" description="Helical" evidence="10">
    <location>
        <begin position="41"/>
        <end position="61"/>
    </location>
</feature>
<keyword evidence="5" id="KW-1003">Cell membrane</keyword>
<feature type="transmembrane region" description="Helical" evidence="10">
    <location>
        <begin position="162"/>
        <end position="183"/>
    </location>
</feature>
<keyword evidence="13" id="KW-1185">Reference proteome</keyword>
<keyword evidence="9 10" id="KW-0472">Membrane</keyword>
<keyword evidence="7" id="KW-0059">Arsenical resistance</keyword>
<dbReference type="PANTHER" id="PTHR43302">
    <property type="entry name" value="TRANSPORTER ARSB-RELATED"/>
    <property type="match status" value="1"/>
</dbReference>
<comment type="subcellular location">
    <subcellularLocation>
        <location evidence="1">Cell membrane</location>
        <topology evidence="1">Multi-pass membrane protein</topology>
    </subcellularLocation>
</comment>
<evidence type="ECO:0000259" key="11">
    <source>
        <dbReference type="Pfam" id="PF03600"/>
    </source>
</evidence>
<reference evidence="12 13" key="1">
    <citation type="submission" date="2020-07" db="EMBL/GenBank/DDBJ databases">
        <title>Sequencing the genomes of 1000 actinobacteria strains.</title>
        <authorList>
            <person name="Klenk H.-P."/>
        </authorList>
    </citation>
    <scope>NUCLEOTIDE SEQUENCE [LARGE SCALE GENOMIC DNA]</scope>
    <source>
        <strain evidence="12 13">DSM 26341</strain>
    </source>
</reference>
<comment type="caution">
    <text evidence="12">The sequence shown here is derived from an EMBL/GenBank/DDBJ whole genome shotgun (WGS) entry which is preliminary data.</text>
</comment>
<keyword evidence="6 10" id="KW-0812">Transmembrane</keyword>
<dbReference type="PRINTS" id="PR00758">
    <property type="entry name" value="ARSENICPUMP"/>
</dbReference>
<dbReference type="InterPro" id="IPR004680">
    <property type="entry name" value="Cit_transptr-like_dom"/>
</dbReference>
<evidence type="ECO:0000256" key="3">
    <source>
        <dbReference type="ARBA" id="ARBA00009843"/>
    </source>
</evidence>
<feature type="domain" description="Citrate transporter-like" evidence="11">
    <location>
        <begin position="10"/>
        <end position="320"/>
    </location>
</feature>
<dbReference type="InterPro" id="IPR000802">
    <property type="entry name" value="Arsenical_pump_ArsB"/>
</dbReference>
<evidence type="ECO:0000313" key="13">
    <source>
        <dbReference type="Proteomes" id="UP000539111"/>
    </source>
</evidence>
<dbReference type="Pfam" id="PF03600">
    <property type="entry name" value="CitMHS"/>
    <property type="match status" value="1"/>
</dbReference>
<dbReference type="GO" id="GO:0046685">
    <property type="term" value="P:response to arsenic-containing substance"/>
    <property type="evidence" value="ECO:0007669"/>
    <property type="project" value="UniProtKB-KW"/>
</dbReference>
<dbReference type="AlphaFoldDB" id="A0A7Z0D5T2"/>
<protein>
    <submittedName>
        <fullName evidence="12">Na+/H+ antiporter NhaD/arsenite permease-like protein</fullName>
    </submittedName>
</protein>